<reference evidence="2" key="1">
    <citation type="submission" date="2015-11" db="EMBL/GenBank/DDBJ databases">
        <authorList>
            <person name="Tobias N.J."/>
            <person name="Mishra B."/>
            <person name="Gupta D.K."/>
            <person name="Thines M."/>
            <person name="Stinear T.P."/>
            <person name="Bode H.B."/>
        </authorList>
    </citation>
    <scope>NUCLEOTIDE SEQUENCE [LARGE SCALE GENOMIC DNA]</scope>
    <source>
        <strain evidence="2">PB45.5</strain>
    </source>
</reference>
<keyword evidence="2" id="KW-1185">Reference proteome</keyword>
<dbReference type="AlphaFoldDB" id="A0A1B8YI34"/>
<sequence>MIRWNNSDSFYNNEHQKSGKPVLLFIHSDQLSCCNELDSLLENINSQDCILDHYFPVKVSSFNPSENDKKIINNHIFVASPILQVLNHDGSRSHEFSYVPRQTRHSKGYSYTHNENEGVFNQDLIHSQLEIGLAKYHFLNKNQDKASDIAKKIITKNNNDHNAYNQAKIIIEKKQGNEYSSFLDSEINYSELSISVVRLLKNLRKIEDSVVMKEWPYTDGDGDWKWYTDCVRELSFQIYQELITTANNIELAVEPRRKNKKTHFILSNWHKNYRKLQSDFIGVPDEMLDVIALKHERSLRENIVHCILCEGSAHGLQILNTIHEKNNPECIIDFETHQAQVGEVTADIGPAADIFSHYESVHIKMLNQLSYIKDNELDIKSKWWEPEAVSIKFRLDRLGWHLQDHICTHRKLLAEMNFKPKLVDTFSQIIFEGMAQVECSSLGFEKQFKNEISSIISMINKRADEFLKFSRR</sequence>
<dbReference type="RefSeq" id="WP_065390270.1">
    <property type="nucleotide sequence ID" value="NZ_CAWMQN010000061.1"/>
</dbReference>
<evidence type="ECO:0000313" key="2">
    <source>
        <dbReference type="Proteomes" id="UP000092665"/>
    </source>
</evidence>
<dbReference type="EMBL" id="LOIC01000061">
    <property type="protein sequence ID" value="OCA54745.1"/>
    <property type="molecule type" value="Genomic_DNA"/>
</dbReference>
<dbReference type="Gene3D" id="1.20.120.450">
    <property type="entry name" value="dinb family like domain"/>
    <property type="match status" value="1"/>
</dbReference>
<organism evidence="1 2">
    <name type="scientific">Photorhabdus namnaonensis</name>
    <dbReference type="NCBI Taxonomy" id="1851568"/>
    <lineage>
        <taxon>Bacteria</taxon>
        <taxon>Pseudomonadati</taxon>
        <taxon>Pseudomonadota</taxon>
        <taxon>Gammaproteobacteria</taxon>
        <taxon>Enterobacterales</taxon>
        <taxon>Morganellaceae</taxon>
        <taxon>Photorhabdus</taxon>
    </lineage>
</organism>
<evidence type="ECO:0000313" key="1">
    <source>
        <dbReference type="EMBL" id="OCA54745.1"/>
    </source>
</evidence>
<dbReference type="InterPro" id="IPR034660">
    <property type="entry name" value="DinB/YfiT-like"/>
</dbReference>
<proteinExistence type="predicted"/>
<gene>
    <name evidence="1" type="ORF">Phpb_02093</name>
</gene>
<evidence type="ECO:0008006" key="3">
    <source>
        <dbReference type="Google" id="ProtNLM"/>
    </source>
</evidence>
<accession>A0A1B8YI34</accession>
<dbReference type="SUPFAM" id="SSF109854">
    <property type="entry name" value="DinB/YfiT-like putative metalloenzymes"/>
    <property type="match status" value="1"/>
</dbReference>
<comment type="caution">
    <text evidence="1">The sequence shown here is derived from an EMBL/GenBank/DDBJ whole genome shotgun (WGS) entry which is preliminary data.</text>
</comment>
<dbReference type="Proteomes" id="UP000092665">
    <property type="component" value="Unassembled WGS sequence"/>
</dbReference>
<dbReference type="PATRIC" id="fig|29488.15.peg.2292"/>
<protein>
    <recommendedName>
        <fullName evidence="3">DinB superfamily protein</fullName>
    </recommendedName>
</protein>
<name>A0A1B8YI34_9GAMM</name>